<keyword evidence="3" id="KW-1185">Reference proteome</keyword>
<evidence type="ECO:0000313" key="2">
    <source>
        <dbReference type="EMBL" id="KAJ0988351.1"/>
    </source>
</evidence>
<dbReference type="AlphaFoldDB" id="A0A9D5HTT9"/>
<feature type="region of interest" description="Disordered" evidence="1">
    <location>
        <begin position="1"/>
        <end position="22"/>
    </location>
</feature>
<proteinExistence type="predicted"/>
<dbReference type="Proteomes" id="UP001085076">
    <property type="component" value="Miscellaneous, Linkage group lg01"/>
</dbReference>
<accession>A0A9D5HTT9</accession>
<evidence type="ECO:0000256" key="1">
    <source>
        <dbReference type="SAM" id="MobiDB-lite"/>
    </source>
</evidence>
<name>A0A9D5HTT9_9LILI</name>
<comment type="caution">
    <text evidence="2">The sequence shown here is derived from an EMBL/GenBank/DDBJ whole genome shotgun (WGS) entry which is preliminary data.</text>
</comment>
<feature type="region of interest" description="Disordered" evidence="1">
    <location>
        <begin position="47"/>
        <end position="95"/>
    </location>
</feature>
<reference evidence="2" key="2">
    <citation type="journal article" date="2022" name="Hortic Res">
        <title>The genome of Dioscorea zingiberensis sheds light on the biosynthesis, origin and evolution of the medicinally important diosgenin saponins.</title>
        <authorList>
            <person name="Li Y."/>
            <person name="Tan C."/>
            <person name="Li Z."/>
            <person name="Guo J."/>
            <person name="Li S."/>
            <person name="Chen X."/>
            <person name="Wang C."/>
            <person name="Dai X."/>
            <person name="Yang H."/>
            <person name="Song W."/>
            <person name="Hou L."/>
            <person name="Xu J."/>
            <person name="Tong Z."/>
            <person name="Xu A."/>
            <person name="Yuan X."/>
            <person name="Wang W."/>
            <person name="Yang Q."/>
            <person name="Chen L."/>
            <person name="Sun Z."/>
            <person name="Wang K."/>
            <person name="Pan B."/>
            <person name="Chen J."/>
            <person name="Bao Y."/>
            <person name="Liu F."/>
            <person name="Qi X."/>
            <person name="Gang D.R."/>
            <person name="Wen J."/>
            <person name="Li J."/>
        </authorList>
    </citation>
    <scope>NUCLEOTIDE SEQUENCE</scope>
    <source>
        <strain evidence="2">Dzin_1.0</strain>
    </source>
</reference>
<reference evidence="2" key="1">
    <citation type="submission" date="2021-03" db="EMBL/GenBank/DDBJ databases">
        <authorList>
            <person name="Li Z."/>
            <person name="Yang C."/>
        </authorList>
    </citation>
    <scope>NUCLEOTIDE SEQUENCE</scope>
    <source>
        <strain evidence="2">Dzin_1.0</strain>
        <tissue evidence="2">Leaf</tissue>
    </source>
</reference>
<feature type="compositionally biased region" description="Basic and acidic residues" evidence="1">
    <location>
        <begin position="48"/>
        <end position="57"/>
    </location>
</feature>
<protein>
    <submittedName>
        <fullName evidence="2">Uncharacterized protein</fullName>
    </submittedName>
</protein>
<dbReference type="EMBL" id="JAGGNH010000001">
    <property type="protein sequence ID" value="KAJ0988351.1"/>
    <property type="molecule type" value="Genomic_DNA"/>
</dbReference>
<evidence type="ECO:0000313" key="3">
    <source>
        <dbReference type="Proteomes" id="UP001085076"/>
    </source>
</evidence>
<gene>
    <name evidence="2" type="ORF">J5N97_006707</name>
</gene>
<organism evidence="2 3">
    <name type="scientific">Dioscorea zingiberensis</name>
    <dbReference type="NCBI Taxonomy" id="325984"/>
    <lineage>
        <taxon>Eukaryota</taxon>
        <taxon>Viridiplantae</taxon>
        <taxon>Streptophyta</taxon>
        <taxon>Embryophyta</taxon>
        <taxon>Tracheophyta</taxon>
        <taxon>Spermatophyta</taxon>
        <taxon>Magnoliopsida</taxon>
        <taxon>Liliopsida</taxon>
        <taxon>Dioscoreales</taxon>
        <taxon>Dioscoreaceae</taxon>
        <taxon>Dioscorea</taxon>
    </lineage>
</organism>
<sequence>MEGDKDQKQVVKAGPSPSVGDQSGFPHPCSLMNYFFSSFLKCLGLLDHGNDSKDPEMGTRSILMASKAARSPIKPRPNPGHGGQINKVPESNSKK</sequence>